<dbReference type="EMBL" id="BGPR01001150">
    <property type="protein sequence ID" value="GBM46746.1"/>
    <property type="molecule type" value="Genomic_DNA"/>
</dbReference>
<evidence type="ECO:0000256" key="4">
    <source>
        <dbReference type="ARBA" id="ARBA00023273"/>
    </source>
</evidence>
<evidence type="ECO:0000313" key="8">
    <source>
        <dbReference type="Proteomes" id="UP000499080"/>
    </source>
</evidence>
<keyword evidence="3" id="KW-0206">Cytoskeleton</keyword>
<feature type="domain" description="Ciliary microtubule inner protein 2A-C-like" evidence="6">
    <location>
        <begin position="60"/>
        <end position="90"/>
    </location>
</feature>
<evidence type="ECO:0000256" key="2">
    <source>
        <dbReference type="ARBA" id="ARBA00022490"/>
    </source>
</evidence>
<dbReference type="AlphaFoldDB" id="A0A4Y2G1T4"/>
<dbReference type="Proteomes" id="UP000499080">
    <property type="component" value="Unassembled WGS sequence"/>
</dbReference>
<evidence type="ECO:0000259" key="6">
    <source>
        <dbReference type="Pfam" id="PF10629"/>
    </source>
</evidence>
<dbReference type="Pfam" id="PF10629">
    <property type="entry name" value="CMI2B-like"/>
    <property type="match status" value="1"/>
</dbReference>
<evidence type="ECO:0000256" key="1">
    <source>
        <dbReference type="ARBA" id="ARBA00004430"/>
    </source>
</evidence>
<evidence type="ECO:0000256" key="5">
    <source>
        <dbReference type="ARBA" id="ARBA00035661"/>
    </source>
</evidence>
<dbReference type="PANTHER" id="PTHR22146">
    <property type="entry name" value="CAT EYE SYNDROME CRITICAL REGION PROTEIN 6"/>
    <property type="match status" value="1"/>
</dbReference>
<gene>
    <name evidence="7" type="ORF">AVEN_31373_1</name>
</gene>
<evidence type="ECO:0000313" key="7">
    <source>
        <dbReference type="EMBL" id="GBM46746.1"/>
    </source>
</evidence>
<sequence length="150" mass="17045">MFQYFEVPLFQLPQESEVINFKLHQNSSIKSQAKFNIHIKLIMAESIEPMYKKNPFAIPEPYYLPGYTGHCPAYSEIVGQTYGRATHHVMGSLQSPPGRLKSISSKPQKLPGETDLYIMENRKSEGKFVLTKDITPGYKGPIPRARDLIS</sequence>
<dbReference type="PANTHER" id="PTHR22146:SF8">
    <property type="entry name" value="PROTEIN FAM166B"/>
    <property type="match status" value="1"/>
</dbReference>
<accession>A0A4Y2G1T4</accession>
<dbReference type="InterPro" id="IPR018902">
    <property type="entry name" value="CMI2A-C-like_dom"/>
</dbReference>
<evidence type="ECO:0000256" key="3">
    <source>
        <dbReference type="ARBA" id="ARBA00023212"/>
    </source>
</evidence>
<proteinExistence type="inferred from homology"/>
<dbReference type="GO" id="GO:0015630">
    <property type="term" value="C:microtubule cytoskeleton"/>
    <property type="evidence" value="ECO:0007669"/>
    <property type="project" value="UniProtKB-ARBA"/>
</dbReference>
<comment type="caution">
    <text evidence="7">The sequence shown here is derived from an EMBL/GenBank/DDBJ whole genome shotgun (WGS) entry which is preliminary data.</text>
</comment>
<dbReference type="GO" id="GO:0005930">
    <property type="term" value="C:axoneme"/>
    <property type="evidence" value="ECO:0007669"/>
    <property type="project" value="UniProtKB-SubCell"/>
</dbReference>
<keyword evidence="2" id="KW-0963">Cytoplasm</keyword>
<comment type="subcellular location">
    <subcellularLocation>
        <location evidence="1">Cytoplasm</location>
        <location evidence="1">Cytoskeleton</location>
        <location evidence="1">Cilium axoneme</location>
    </subcellularLocation>
</comment>
<dbReference type="OrthoDB" id="6424218at2759"/>
<organism evidence="7 8">
    <name type="scientific">Araneus ventricosus</name>
    <name type="common">Orbweaver spider</name>
    <name type="synonym">Epeira ventricosa</name>
    <dbReference type="NCBI Taxonomy" id="182803"/>
    <lineage>
        <taxon>Eukaryota</taxon>
        <taxon>Metazoa</taxon>
        <taxon>Ecdysozoa</taxon>
        <taxon>Arthropoda</taxon>
        <taxon>Chelicerata</taxon>
        <taxon>Arachnida</taxon>
        <taxon>Araneae</taxon>
        <taxon>Araneomorphae</taxon>
        <taxon>Entelegynae</taxon>
        <taxon>Araneoidea</taxon>
        <taxon>Araneidae</taxon>
        <taxon>Araneus</taxon>
    </lineage>
</organism>
<keyword evidence="8" id="KW-1185">Reference proteome</keyword>
<keyword evidence="4" id="KW-0966">Cell projection</keyword>
<comment type="similarity">
    <text evidence="5">Belongs to the CIMIP2 family.</text>
</comment>
<reference evidence="7 8" key="1">
    <citation type="journal article" date="2019" name="Sci. Rep.">
        <title>Orb-weaving spider Araneus ventricosus genome elucidates the spidroin gene catalogue.</title>
        <authorList>
            <person name="Kono N."/>
            <person name="Nakamura H."/>
            <person name="Ohtoshi R."/>
            <person name="Moran D.A.P."/>
            <person name="Shinohara A."/>
            <person name="Yoshida Y."/>
            <person name="Fujiwara M."/>
            <person name="Mori M."/>
            <person name="Tomita M."/>
            <person name="Arakawa K."/>
        </authorList>
    </citation>
    <scope>NUCLEOTIDE SEQUENCE [LARGE SCALE GENOMIC DNA]</scope>
</reference>
<name>A0A4Y2G1T4_ARAVE</name>
<protein>
    <recommendedName>
        <fullName evidence="6">Ciliary microtubule inner protein 2A-C-like domain-containing protein</fullName>
    </recommendedName>
</protein>